<reference evidence="1" key="2">
    <citation type="journal article" date="2015" name="Fish Shellfish Immunol.">
        <title>Early steps in the European eel (Anguilla anguilla)-Vibrio vulnificus interaction in the gills: Role of the RtxA13 toxin.</title>
        <authorList>
            <person name="Callol A."/>
            <person name="Pajuelo D."/>
            <person name="Ebbesson L."/>
            <person name="Teles M."/>
            <person name="MacKenzie S."/>
            <person name="Amaro C."/>
        </authorList>
    </citation>
    <scope>NUCLEOTIDE SEQUENCE</scope>
</reference>
<proteinExistence type="predicted"/>
<reference evidence="1" key="1">
    <citation type="submission" date="2014-11" db="EMBL/GenBank/DDBJ databases">
        <authorList>
            <person name="Amaro Gonzalez C."/>
        </authorList>
    </citation>
    <scope>NUCLEOTIDE SEQUENCE</scope>
</reference>
<sequence>MMKTTGKLQEQNSQVRVC</sequence>
<evidence type="ECO:0000313" key="1">
    <source>
        <dbReference type="EMBL" id="JAH56128.1"/>
    </source>
</evidence>
<dbReference type="EMBL" id="GBXM01052449">
    <property type="protein sequence ID" value="JAH56128.1"/>
    <property type="molecule type" value="Transcribed_RNA"/>
</dbReference>
<organism evidence="1">
    <name type="scientific">Anguilla anguilla</name>
    <name type="common">European freshwater eel</name>
    <name type="synonym">Muraena anguilla</name>
    <dbReference type="NCBI Taxonomy" id="7936"/>
    <lineage>
        <taxon>Eukaryota</taxon>
        <taxon>Metazoa</taxon>
        <taxon>Chordata</taxon>
        <taxon>Craniata</taxon>
        <taxon>Vertebrata</taxon>
        <taxon>Euteleostomi</taxon>
        <taxon>Actinopterygii</taxon>
        <taxon>Neopterygii</taxon>
        <taxon>Teleostei</taxon>
        <taxon>Anguilliformes</taxon>
        <taxon>Anguillidae</taxon>
        <taxon>Anguilla</taxon>
    </lineage>
</organism>
<dbReference type="AlphaFoldDB" id="A0A0E9TTQ6"/>
<name>A0A0E9TTQ6_ANGAN</name>
<protein>
    <submittedName>
        <fullName evidence="1">Uncharacterized protein</fullName>
    </submittedName>
</protein>
<accession>A0A0E9TTQ6</accession>